<evidence type="ECO:0000313" key="9">
    <source>
        <dbReference type="EMBL" id="QDH20977.1"/>
    </source>
</evidence>
<feature type="transmembrane region" description="Helical" evidence="7">
    <location>
        <begin position="12"/>
        <end position="34"/>
    </location>
</feature>
<feature type="transmembrane region" description="Helical" evidence="7">
    <location>
        <begin position="138"/>
        <end position="161"/>
    </location>
</feature>
<feature type="domain" description="ABC transmembrane type-1" evidence="8">
    <location>
        <begin position="69"/>
        <end position="261"/>
    </location>
</feature>
<dbReference type="GO" id="GO:0005886">
    <property type="term" value="C:plasma membrane"/>
    <property type="evidence" value="ECO:0007669"/>
    <property type="project" value="UniProtKB-SubCell"/>
</dbReference>
<dbReference type="RefSeq" id="WP_141447525.1">
    <property type="nucleotide sequence ID" value="NZ_CP041217.1"/>
</dbReference>
<dbReference type="PANTHER" id="PTHR32243:SF24">
    <property type="entry name" value="DIACETYLCHITOBIOSE UPTAKE SYSTEM PERMEASE PROTEIN NGCG"/>
    <property type="match status" value="1"/>
</dbReference>
<sequence length="275" mass="30726">MKTRKRTNWIAMILIALGTIFILFPLYMAVTIALKNQTDMLNSIFGLPTNLRFENFAKAIEMTNFFQALGNSAIVTISTVVLTILSNSLVAYAVARNMGKSKFFKGLYFYFISAMFIPFPIIMLPIVKLTASFGMTNLLGLIILHTVYGLAFNVFIYVGYIRSIPIDLEEAATVDGTGTFGTFVRIIFPLMAPINATVGILICLSTYNDFLLPLVILSDQNQYTLPLVQYVFQGQFNTEFNLAFASYLLAMLPMIVIYLFAQKWIINGVTQGAVK</sequence>
<feature type="transmembrane region" description="Helical" evidence="7">
    <location>
        <begin position="182"/>
        <end position="207"/>
    </location>
</feature>
<dbReference type="PANTHER" id="PTHR32243">
    <property type="entry name" value="MALTOSE TRANSPORT SYSTEM PERMEASE-RELATED"/>
    <property type="match status" value="1"/>
</dbReference>
<evidence type="ECO:0000313" key="10">
    <source>
        <dbReference type="Proteomes" id="UP000316968"/>
    </source>
</evidence>
<protein>
    <submittedName>
        <fullName evidence="9">Carbohydrate ABC transporter permease</fullName>
    </submittedName>
</protein>
<dbReference type="Proteomes" id="UP000316968">
    <property type="component" value="Chromosome"/>
</dbReference>
<feature type="transmembrane region" description="Helical" evidence="7">
    <location>
        <begin position="107"/>
        <end position="126"/>
    </location>
</feature>
<evidence type="ECO:0000256" key="5">
    <source>
        <dbReference type="ARBA" id="ARBA00022989"/>
    </source>
</evidence>
<evidence type="ECO:0000256" key="6">
    <source>
        <dbReference type="ARBA" id="ARBA00023136"/>
    </source>
</evidence>
<dbReference type="SUPFAM" id="SSF161098">
    <property type="entry name" value="MetI-like"/>
    <property type="match status" value="1"/>
</dbReference>
<dbReference type="GO" id="GO:0055085">
    <property type="term" value="P:transmembrane transport"/>
    <property type="evidence" value="ECO:0007669"/>
    <property type="project" value="InterPro"/>
</dbReference>
<organism evidence="9 10">
    <name type="scientific">Saccharibacillus brassicae</name>
    <dbReference type="NCBI Taxonomy" id="2583377"/>
    <lineage>
        <taxon>Bacteria</taxon>
        <taxon>Bacillati</taxon>
        <taxon>Bacillota</taxon>
        <taxon>Bacilli</taxon>
        <taxon>Bacillales</taxon>
        <taxon>Paenibacillaceae</taxon>
        <taxon>Saccharibacillus</taxon>
    </lineage>
</organism>
<dbReference type="InterPro" id="IPR000515">
    <property type="entry name" value="MetI-like"/>
</dbReference>
<dbReference type="PROSITE" id="PS50928">
    <property type="entry name" value="ABC_TM1"/>
    <property type="match status" value="1"/>
</dbReference>
<accession>A0A4Y6UXH7</accession>
<feature type="transmembrane region" description="Helical" evidence="7">
    <location>
        <begin position="73"/>
        <end position="95"/>
    </location>
</feature>
<evidence type="ECO:0000256" key="4">
    <source>
        <dbReference type="ARBA" id="ARBA00022692"/>
    </source>
</evidence>
<dbReference type="InterPro" id="IPR035906">
    <property type="entry name" value="MetI-like_sf"/>
</dbReference>
<dbReference type="Pfam" id="PF00528">
    <property type="entry name" value="BPD_transp_1"/>
    <property type="match status" value="1"/>
</dbReference>
<keyword evidence="4 7" id="KW-0812">Transmembrane</keyword>
<dbReference type="OrthoDB" id="9772609at2"/>
<name>A0A4Y6UXH7_SACBS</name>
<evidence type="ECO:0000256" key="2">
    <source>
        <dbReference type="ARBA" id="ARBA00022448"/>
    </source>
</evidence>
<keyword evidence="6 7" id="KW-0472">Membrane</keyword>
<evidence type="ECO:0000259" key="8">
    <source>
        <dbReference type="PROSITE" id="PS50928"/>
    </source>
</evidence>
<dbReference type="Gene3D" id="1.10.3720.10">
    <property type="entry name" value="MetI-like"/>
    <property type="match status" value="1"/>
</dbReference>
<dbReference type="CDD" id="cd06261">
    <property type="entry name" value="TM_PBP2"/>
    <property type="match status" value="1"/>
</dbReference>
<keyword evidence="10" id="KW-1185">Reference proteome</keyword>
<keyword evidence="2 7" id="KW-0813">Transport</keyword>
<dbReference type="AlphaFoldDB" id="A0A4Y6UXH7"/>
<comment type="similarity">
    <text evidence="7">Belongs to the binding-protein-dependent transport system permease family.</text>
</comment>
<gene>
    <name evidence="9" type="ORF">FFV09_09010</name>
</gene>
<keyword evidence="5 7" id="KW-1133">Transmembrane helix</keyword>
<evidence type="ECO:0000256" key="3">
    <source>
        <dbReference type="ARBA" id="ARBA00022475"/>
    </source>
</evidence>
<proteinExistence type="inferred from homology"/>
<dbReference type="KEGG" id="saca:FFV09_09010"/>
<dbReference type="EMBL" id="CP041217">
    <property type="protein sequence ID" value="QDH20977.1"/>
    <property type="molecule type" value="Genomic_DNA"/>
</dbReference>
<dbReference type="InterPro" id="IPR050901">
    <property type="entry name" value="BP-dep_ABC_trans_perm"/>
</dbReference>
<evidence type="ECO:0000256" key="7">
    <source>
        <dbReference type="RuleBase" id="RU363032"/>
    </source>
</evidence>
<reference evidence="9 10" key="1">
    <citation type="submission" date="2019-06" db="EMBL/GenBank/DDBJ databases">
        <title>Saccharibacillus brassicae sp. nov., an endophytic bacterium isolated from Chinese cabbage seeds (Brassica pekinensis).</title>
        <authorList>
            <person name="Jiang L."/>
            <person name="Lee J."/>
            <person name="Kim S.W."/>
        </authorList>
    </citation>
    <scope>NUCLEOTIDE SEQUENCE [LARGE SCALE GENOMIC DNA]</scope>
    <source>
        <strain evidence="10">KCTC 43072 / ATSA2</strain>
    </source>
</reference>
<comment type="subcellular location">
    <subcellularLocation>
        <location evidence="1 7">Cell membrane</location>
        <topology evidence="1 7">Multi-pass membrane protein</topology>
    </subcellularLocation>
</comment>
<feature type="transmembrane region" description="Helical" evidence="7">
    <location>
        <begin position="240"/>
        <end position="261"/>
    </location>
</feature>
<keyword evidence="3" id="KW-1003">Cell membrane</keyword>
<evidence type="ECO:0000256" key="1">
    <source>
        <dbReference type="ARBA" id="ARBA00004651"/>
    </source>
</evidence>